<dbReference type="AlphaFoldDB" id="A0A8I1DIR8"/>
<dbReference type="RefSeq" id="WP_198114585.1">
    <property type="nucleotide sequence ID" value="NZ_CP066121.1"/>
</dbReference>
<organism evidence="2 3">
    <name type="scientific">Acinetobacter bereziniae</name>
    <name type="common">Acinetobacter genomosp. 10</name>
    <dbReference type="NCBI Taxonomy" id="106648"/>
    <lineage>
        <taxon>Bacteria</taxon>
        <taxon>Pseudomonadati</taxon>
        <taxon>Pseudomonadota</taxon>
        <taxon>Gammaproteobacteria</taxon>
        <taxon>Moraxellales</taxon>
        <taxon>Moraxellaceae</taxon>
        <taxon>Acinetobacter</taxon>
    </lineage>
</organism>
<reference evidence="2" key="1">
    <citation type="submission" date="2022-02" db="EMBL/GenBank/DDBJ databases">
        <title>Characterization of Tn125 harboring carbapenem-resistant Acinetobacter bereziniae clinical isolates.</title>
        <authorList>
            <person name="Wong N.-K."/>
            <person name="Pan Q."/>
        </authorList>
    </citation>
    <scope>NUCLEOTIDE SEQUENCE</scope>
    <source>
        <strain evidence="2">GD03393</strain>
    </source>
</reference>
<protein>
    <submittedName>
        <fullName evidence="2">Uncharacterized protein</fullName>
    </submittedName>
</protein>
<sequence>MNILNGNEAFAALMAGKNIMCRAAGGLIEFDDLDQFPATVFAMPDYEFCIKIDEISINGYTFLKPYSLEELSAGQDIFLLGNTGTIVKGQFIPEYEELVLAVKNGSVQRNFESAQNQAKAMQSLLGINNDLVLKVVDFHEFMKPAAKSKKTTRKKSNDPQTENSTSEVNVHKNDQENITETAPKIRPAFTVDEVAEIESDPTLIIEKFAAQITSCTTTEAVLSLRLVFFANGNLQREHTQHLCKLTEDKLLELDPEQYSPKVINADHQIYIDGINACISEEEINTTLYDLNDQGFSEEQISEINLTKVCKLAEFQTKFLENIHDNQYNQLLTELLERAQKSNSPAEANALYKYTTQWNEEQRKPLVLAIHKRLAELSPPEKSQSSLMVRIQEAKTLIVLAKLEEEITQCDPAIHERLLSYANQRRTDLTMATDTPWETK</sequence>
<proteinExistence type="predicted"/>
<evidence type="ECO:0000313" key="2">
    <source>
        <dbReference type="EMBL" id="UUN95984.1"/>
    </source>
</evidence>
<feature type="compositionally biased region" description="Polar residues" evidence="1">
    <location>
        <begin position="158"/>
        <end position="168"/>
    </location>
</feature>
<evidence type="ECO:0000256" key="1">
    <source>
        <dbReference type="SAM" id="MobiDB-lite"/>
    </source>
</evidence>
<name>A0A8I1DIR8_ACIBZ</name>
<accession>A0A8I1DIR8</accession>
<dbReference type="EMBL" id="CP092085">
    <property type="protein sequence ID" value="UUN95984.1"/>
    <property type="molecule type" value="Genomic_DNA"/>
</dbReference>
<feature type="region of interest" description="Disordered" evidence="1">
    <location>
        <begin position="147"/>
        <end position="182"/>
    </location>
</feature>
<gene>
    <name evidence="2" type="ORF">I9054_011360</name>
</gene>
<dbReference type="Proteomes" id="UP000644140">
    <property type="component" value="Chromosome"/>
</dbReference>
<evidence type="ECO:0000313" key="3">
    <source>
        <dbReference type="Proteomes" id="UP000644140"/>
    </source>
</evidence>